<dbReference type="AlphaFoldDB" id="A0A917E2M1"/>
<gene>
    <name evidence="2" type="ORF">GCM10011390_10860</name>
</gene>
<evidence type="ECO:0000313" key="3">
    <source>
        <dbReference type="Proteomes" id="UP000644699"/>
    </source>
</evidence>
<protein>
    <submittedName>
        <fullName evidence="2">Uncharacterized protein</fullName>
    </submittedName>
</protein>
<reference evidence="2" key="1">
    <citation type="journal article" date="2014" name="Int. J. Syst. Evol. Microbiol.">
        <title>Complete genome sequence of Corynebacterium casei LMG S-19264T (=DSM 44701T), isolated from a smear-ripened cheese.</title>
        <authorList>
            <consortium name="US DOE Joint Genome Institute (JGI-PGF)"/>
            <person name="Walter F."/>
            <person name="Albersmeier A."/>
            <person name="Kalinowski J."/>
            <person name="Ruckert C."/>
        </authorList>
    </citation>
    <scope>NUCLEOTIDE SEQUENCE</scope>
    <source>
        <strain evidence="2">CGMCC 1.15367</strain>
    </source>
</reference>
<keyword evidence="3" id="KW-1185">Reference proteome</keyword>
<dbReference type="Proteomes" id="UP000644699">
    <property type="component" value="Unassembled WGS sequence"/>
</dbReference>
<evidence type="ECO:0000256" key="1">
    <source>
        <dbReference type="SAM" id="MobiDB-lite"/>
    </source>
</evidence>
<comment type="caution">
    <text evidence="2">The sequence shown here is derived from an EMBL/GenBank/DDBJ whole genome shotgun (WGS) entry which is preliminary data.</text>
</comment>
<dbReference type="EMBL" id="BMIQ01000001">
    <property type="protein sequence ID" value="GGD93973.1"/>
    <property type="molecule type" value="Genomic_DNA"/>
</dbReference>
<proteinExistence type="predicted"/>
<sequence>MMARRGCVSGMDRLRMRNACEHGGGHPGGNIRERDGQGASGEPGLHFQGACPSMLGIETLQI</sequence>
<organism evidence="2 3">
    <name type="scientific">Aureimonas endophytica</name>
    <dbReference type="NCBI Taxonomy" id="2027858"/>
    <lineage>
        <taxon>Bacteria</taxon>
        <taxon>Pseudomonadati</taxon>
        <taxon>Pseudomonadota</taxon>
        <taxon>Alphaproteobacteria</taxon>
        <taxon>Hyphomicrobiales</taxon>
        <taxon>Aurantimonadaceae</taxon>
        <taxon>Aureimonas</taxon>
    </lineage>
</organism>
<reference evidence="2" key="2">
    <citation type="submission" date="2020-09" db="EMBL/GenBank/DDBJ databases">
        <authorList>
            <person name="Sun Q."/>
            <person name="Zhou Y."/>
        </authorList>
    </citation>
    <scope>NUCLEOTIDE SEQUENCE</scope>
    <source>
        <strain evidence="2">CGMCC 1.15367</strain>
    </source>
</reference>
<evidence type="ECO:0000313" key="2">
    <source>
        <dbReference type="EMBL" id="GGD93973.1"/>
    </source>
</evidence>
<name>A0A917E2M1_9HYPH</name>
<feature type="region of interest" description="Disordered" evidence="1">
    <location>
        <begin position="20"/>
        <end position="50"/>
    </location>
</feature>
<accession>A0A917E2M1</accession>